<protein>
    <submittedName>
        <fullName evidence="3">Uncharacterized protein</fullName>
    </submittedName>
</protein>
<dbReference type="AlphaFoldDB" id="A0A0F9WUE8"/>
<keyword evidence="1" id="KW-1133">Transmembrane helix</keyword>
<keyword evidence="2" id="KW-0732">Signal</keyword>
<keyword evidence="1" id="KW-0812">Transmembrane</keyword>
<comment type="caution">
    <text evidence="3">The sequence shown here is derived from an EMBL/GenBank/DDBJ whole genome shotgun (WGS) entry which is preliminary data.</text>
</comment>
<name>A0A0F9WUE8_9MICR</name>
<dbReference type="RefSeq" id="XP_024332125.1">
    <property type="nucleotide sequence ID" value="XM_024475051.1"/>
</dbReference>
<dbReference type="GeneID" id="36319982"/>
<feature type="signal peptide" evidence="2">
    <location>
        <begin position="1"/>
        <end position="17"/>
    </location>
</feature>
<evidence type="ECO:0000313" key="4">
    <source>
        <dbReference type="Proteomes" id="UP000034350"/>
    </source>
</evidence>
<gene>
    <name evidence="3" type="ORF">AAJ76_30001386</name>
</gene>
<accession>A0A0F9WUE8</accession>
<feature type="transmembrane region" description="Helical" evidence="1">
    <location>
        <begin position="166"/>
        <end position="195"/>
    </location>
</feature>
<dbReference type="EMBL" id="JPQZ01000003">
    <property type="protein sequence ID" value="KKO76383.1"/>
    <property type="molecule type" value="Genomic_DNA"/>
</dbReference>
<evidence type="ECO:0000256" key="1">
    <source>
        <dbReference type="SAM" id="Phobius"/>
    </source>
</evidence>
<evidence type="ECO:0000256" key="2">
    <source>
        <dbReference type="SAM" id="SignalP"/>
    </source>
</evidence>
<reference evidence="3 4" key="1">
    <citation type="journal article" date="2015" name="Environ. Microbiol.">
        <title>Genome analyses suggest the presence of polyploidy and recent human-driven expansions in eight global populations of the honeybee pathogen Nosema ceranae.</title>
        <authorList>
            <person name="Pelin A."/>
            <person name="Selman M."/>
            <person name="Aris-Brosou S."/>
            <person name="Farinelli L."/>
            <person name="Corradi N."/>
        </authorList>
    </citation>
    <scope>NUCLEOTIDE SEQUENCE [LARGE SCALE GENOMIC DNA]</scope>
    <source>
        <strain evidence="3 4">PA08 1199</strain>
    </source>
</reference>
<dbReference type="VEuPathDB" id="MicrosporidiaDB:G9O61_00g016790"/>
<keyword evidence="1" id="KW-0472">Membrane</keyword>
<organism evidence="3 4">
    <name type="scientific">Vairimorpha ceranae</name>
    <dbReference type="NCBI Taxonomy" id="40302"/>
    <lineage>
        <taxon>Eukaryota</taxon>
        <taxon>Fungi</taxon>
        <taxon>Fungi incertae sedis</taxon>
        <taxon>Microsporidia</taxon>
        <taxon>Nosematidae</taxon>
        <taxon>Vairimorpha</taxon>
    </lineage>
</organism>
<dbReference type="VEuPathDB" id="MicrosporidiaDB:NCER_102288"/>
<evidence type="ECO:0000313" key="3">
    <source>
        <dbReference type="EMBL" id="KKO76383.1"/>
    </source>
</evidence>
<sequence length="210" mass="24499">MMWNFIKILIFLKIVLADSEEHSSELLLDRPFCNPHDSCSKKNKQENTSLGCGSHTKSEIYMITDTSEGLEQTFRKIPEFLIQKEVKNIFKNEKELMETQPLFEKVETYQSKEKMNETDLSGLYTFKKQNPPFSEHFSCVINSESEEDERISFEQRRIYLGDNCDVILICVYFILGIIIAVKMVCVFGPAIFAFFTRMLAIFKTRTILNQ</sequence>
<keyword evidence="4" id="KW-1185">Reference proteome</keyword>
<feature type="chain" id="PRO_5002529877" evidence="2">
    <location>
        <begin position="18"/>
        <end position="210"/>
    </location>
</feature>
<dbReference type="Proteomes" id="UP000034350">
    <property type="component" value="Unassembled WGS sequence"/>
</dbReference>
<dbReference type="VEuPathDB" id="MicrosporidiaDB:AAJ76_30001386"/>
<proteinExistence type="predicted"/>